<dbReference type="GO" id="GO:0016491">
    <property type="term" value="F:oxidoreductase activity"/>
    <property type="evidence" value="ECO:0007669"/>
    <property type="project" value="UniProtKB-KW"/>
</dbReference>
<keyword evidence="4" id="KW-1185">Reference proteome</keyword>
<dbReference type="SUPFAM" id="SSF51735">
    <property type="entry name" value="NAD(P)-binding Rossmann-fold domains"/>
    <property type="match status" value="1"/>
</dbReference>
<dbReference type="PANTHER" id="PTHR24320:SF148">
    <property type="entry name" value="NAD(P)-BINDING ROSSMANN-FOLD SUPERFAMILY PROTEIN"/>
    <property type="match status" value="1"/>
</dbReference>
<organism evidence="3 4">
    <name type="scientific">Kockovaella imperatae</name>
    <dbReference type="NCBI Taxonomy" id="4999"/>
    <lineage>
        <taxon>Eukaryota</taxon>
        <taxon>Fungi</taxon>
        <taxon>Dikarya</taxon>
        <taxon>Basidiomycota</taxon>
        <taxon>Agaricomycotina</taxon>
        <taxon>Tremellomycetes</taxon>
        <taxon>Tremellales</taxon>
        <taxon>Cuniculitremaceae</taxon>
        <taxon>Kockovaella</taxon>
    </lineage>
</organism>
<evidence type="ECO:0000313" key="3">
    <source>
        <dbReference type="EMBL" id="ORX33645.1"/>
    </source>
</evidence>
<dbReference type="Proteomes" id="UP000193218">
    <property type="component" value="Unassembled WGS sequence"/>
</dbReference>
<dbReference type="RefSeq" id="XP_021867955.1">
    <property type="nucleotide sequence ID" value="XM_022017184.1"/>
</dbReference>
<dbReference type="AlphaFoldDB" id="A0A1Y1U977"/>
<evidence type="ECO:0000313" key="4">
    <source>
        <dbReference type="Proteomes" id="UP000193218"/>
    </source>
</evidence>
<proteinExistence type="inferred from homology"/>
<dbReference type="InterPro" id="IPR036291">
    <property type="entry name" value="NAD(P)-bd_dom_sf"/>
</dbReference>
<dbReference type="OrthoDB" id="542013at2759"/>
<comment type="caution">
    <text evidence="3">The sequence shown here is derived from an EMBL/GenBank/DDBJ whole genome shotgun (WGS) entry which is preliminary data.</text>
</comment>
<protein>
    <recommendedName>
        <fullName evidence="5">Short-chain dehydrogenase</fullName>
    </recommendedName>
</protein>
<dbReference type="EMBL" id="NBSH01000018">
    <property type="protein sequence ID" value="ORX33645.1"/>
    <property type="molecule type" value="Genomic_DNA"/>
</dbReference>
<evidence type="ECO:0000256" key="2">
    <source>
        <dbReference type="ARBA" id="ARBA00023002"/>
    </source>
</evidence>
<evidence type="ECO:0000256" key="1">
    <source>
        <dbReference type="ARBA" id="ARBA00006484"/>
    </source>
</evidence>
<dbReference type="InParanoid" id="A0A1Y1U977"/>
<evidence type="ECO:0008006" key="5">
    <source>
        <dbReference type="Google" id="ProtNLM"/>
    </source>
</evidence>
<reference evidence="3 4" key="1">
    <citation type="submission" date="2017-03" db="EMBL/GenBank/DDBJ databases">
        <title>Widespread Adenine N6-methylation of Active Genes in Fungi.</title>
        <authorList>
            <consortium name="DOE Joint Genome Institute"/>
            <person name="Mondo S.J."/>
            <person name="Dannebaum R.O."/>
            <person name="Kuo R.C."/>
            <person name="Louie K.B."/>
            <person name="Bewick A.J."/>
            <person name="Labutti K."/>
            <person name="Haridas S."/>
            <person name="Kuo A."/>
            <person name="Salamov A."/>
            <person name="Ahrendt S.R."/>
            <person name="Lau R."/>
            <person name="Bowen B.P."/>
            <person name="Lipzen A."/>
            <person name="Sullivan W."/>
            <person name="Andreopoulos W.B."/>
            <person name="Clum A."/>
            <person name="Lindquist E."/>
            <person name="Daum C."/>
            <person name="Northen T.R."/>
            <person name="Ramamoorthy G."/>
            <person name="Schmitz R.J."/>
            <person name="Gryganskyi A."/>
            <person name="Culley D."/>
            <person name="Magnuson J."/>
            <person name="James T.Y."/>
            <person name="O'Malley M.A."/>
            <person name="Stajich J.E."/>
            <person name="Spatafora J.W."/>
            <person name="Visel A."/>
            <person name="Grigoriev I.V."/>
        </authorList>
    </citation>
    <scope>NUCLEOTIDE SEQUENCE [LARGE SCALE GENOMIC DNA]</scope>
    <source>
        <strain evidence="3 4">NRRL Y-17943</strain>
    </source>
</reference>
<name>A0A1Y1U977_9TREE</name>
<comment type="similarity">
    <text evidence="1">Belongs to the short-chain dehydrogenases/reductases (SDR) family.</text>
</comment>
<dbReference type="GeneID" id="33558993"/>
<dbReference type="Pfam" id="PF00106">
    <property type="entry name" value="adh_short"/>
    <property type="match status" value="1"/>
</dbReference>
<dbReference type="PANTHER" id="PTHR24320">
    <property type="entry name" value="RETINOL DEHYDROGENASE"/>
    <property type="match status" value="1"/>
</dbReference>
<keyword evidence="2" id="KW-0560">Oxidoreductase</keyword>
<gene>
    <name evidence="3" type="ORF">BD324DRAFT_639029</name>
</gene>
<dbReference type="Gene3D" id="3.40.50.720">
    <property type="entry name" value="NAD(P)-binding Rossmann-like Domain"/>
    <property type="match status" value="1"/>
</dbReference>
<dbReference type="InterPro" id="IPR002347">
    <property type="entry name" value="SDR_fam"/>
</dbReference>
<dbReference type="STRING" id="4999.A0A1Y1U977"/>
<accession>A0A1Y1U977</accession>
<sequence>MLDTSGSIVVTGPQGGMTLHFIESYYQKHPDNHLVLLVRDPSKVLPSLSTMSNCTILRCDLSDLSSVRQASQEITDRVKSGKLSPIECLVESAAVQVCGPNGPRITQDGYEETVAVNHLAHFILTLDLLPSMKPQGRIVIVGSDSHRPNYKFIKIGPKYKPIESLLKVEPGTDPSGSGVDIGMARYSTSKLLQMMTGHELARRLKTSSKYKGIHVVMFNPGSMGGTGLFRDRSWIGRVILGYVLNWTRLLNWLDPALMASRKEDSAAVLERLVEDPSYALTEPIDEEGQTISGVGAGAPYFDYAGNQASTLGEANEQEKCEELWRDSATLLGYSGEKALI</sequence>